<name>A0AB36EIU8_AGRTU</name>
<dbReference type="EMBL" id="LXKT01000013">
    <property type="protein sequence ID" value="OCJ38026.1"/>
    <property type="molecule type" value="Genomic_DNA"/>
</dbReference>
<evidence type="ECO:0000313" key="1">
    <source>
        <dbReference type="EMBL" id="OCJ38026.1"/>
    </source>
</evidence>
<dbReference type="AlphaFoldDB" id="A0AB36EIU8"/>
<accession>A0AB36EIU8</accession>
<proteinExistence type="predicted"/>
<protein>
    <submittedName>
        <fullName evidence="1">Uncharacterized protein</fullName>
    </submittedName>
</protein>
<gene>
    <name evidence="1" type="ORF">A6U91_07500</name>
</gene>
<sequence>MQMVYLSQYVDARNSRLRDKHKPRQIVKGERRKHVILQVMEILDDFRFSAWENEGSTRAGLRSALCIAGHDWTASDVESAALITAAFQKLAKGARPSWAEGQPEYTAPIEACNFCKGPLAQFQIDRRERFCGVACATAALKYRSYGTQPFKDSLGRAAYRILYQAKTKPRECIQCQASYQPIREGSDQMFCTRRCRNISMTTLPVKPCLHCGTEFKPHKPTNQHCSMRCGAAHRYQTARIEKQCVCCGMPFVAKISKAMYCSVDCKKHALKVRRKTAAVIALPQPLTVAVFDGWFRRAA</sequence>
<comment type="caution">
    <text evidence="1">The sequence shown here is derived from an EMBL/GenBank/DDBJ whole genome shotgun (WGS) entry which is preliminary data.</text>
</comment>
<evidence type="ECO:0000313" key="2">
    <source>
        <dbReference type="Proteomes" id="UP000093451"/>
    </source>
</evidence>
<reference evidence="1 2" key="1">
    <citation type="journal article" date="2016" name="PeerJ">
        <title>Gall-ID: tools for genotyping gall-causing phytopathogenic bacteria.</title>
        <authorList>
            <person name="Davis E.W.II."/>
            <person name="Weisberg A.J."/>
            <person name="Tabima J.F."/>
            <person name="Grunwald N.J."/>
            <person name="Chang J.H."/>
        </authorList>
    </citation>
    <scope>NUCLEOTIDE SEQUENCE [LARGE SCALE GENOMIC DNA]</scope>
    <source>
        <strain evidence="1 2">N2/73</strain>
    </source>
</reference>
<dbReference type="Proteomes" id="UP000093451">
    <property type="component" value="Unassembled WGS sequence"/>
</dbReference>
<organism evidence="1 2">
    <name type="scientific">Agrobacterium tumefaciens</name>
    <dbReference type="NCBI Taxonomy" id="358"/>
    <lineage>
        <taxon>Bacteria</taxon>
        <taxon>Pseudomonadati</taxon>
        <taxon>Pseudomonadota</taxon>
        <taxon>Alphaproteobacteria</taxon>
        <taxon>Hyphomicrobiales</taxon>
        <taxon>Rhizobiaceae</taxon>
        <taxon>Rhizobium/Agrobacterium group</taxon>
        <taxon>Agrobacterium</taxon>
        <taxon>Agrobacterium tumefaciens complex</taxon>
    </lineage>
</organism>